<proteinExistence type="predicted"/>
<protein>
    <submittedName>
        <fullName evidence="1">Uncharacterized protein</fullName>
    </submittedName>
</protein>
<evidence type="ECO:0000313" key="2">
    <source>
        <dbReference type="Proteomes" id="UP001066276"/>
    </source>
</evidence>
<dbReference type="EMBL" id="JANPWB010000003">
    <property type="protein sequence ID" value="KAJ1197034.1"/>
    <property type="molecule type" value="Genomic_DNA"/>
</dbReference>
<comment type="caution">
    <text evidence="1">The sequence shown here is derived from an EMBL/GenBank/DDBJ whole genome shotgun (WGS) entry which is preliminary data.</text>
</comment>
<name>A0AAV7VAB3_PLEWA</name>
<gene>
    <name evidence="1" type="ORF">NDU88_000896</name>
</gene>
<keyword evidence="2" id="KW-1185">Reference proteome</keyword>
<sequence>MRVQGARARELRTQAPRGKCFNRPLHKMGSARHSACLDAETSGGRFEEPSSEHIRSLKHKGNRVVDKRVADMLIIAQQRKMLCAESHQLAVSADNAFK</sequence>
<organism evidence="1 2">
    <name type="scientific">Pleurodeles waltl</name>
    <name type="common">Iberian ribbed newt</name>
    <dbReference type="NCBI Taxonomy" id="8319"/>
    <lineage>
        <taxon>Eukaryota</taxon>
        <taxon>Metazoa</taxon>
        <taxon>Chordata</taxon>
        <taxon>Craniata</taxon>
        <taxon>Vertebrata</taxon>
        <taxon>Euteleostomi</taxon>
        <taxon>Amphibia</taxon>
        <taxon>Batrachia</taxon>
        <taxon>Caudata</taxon>
        <taxon>Salamandroidea</taxon>
        <taxon>Salamandridae</taxon>
        <taxon>Pleurodelinae</taxon>
        <taxon>Pleurodeles</taxon>
    </lineage>
</organism>
<dbReference type="AlphaFoldDB" id="A0AAV7VAB3"/>
<reference evidence="1" key="1">
    <citation type="journal article" date="2022" name="bioRxiv">
        <title>Sequencing and chromosome-scale assembly of the giantPleurodeles waltlgenome.</title>
        <authorList>
            <person name="Brown T."/>
            <person name="Elewa A."/>
            <person name="Iarovenko S."/>
            <person name="Subramanian E."/>
            <person name="Araus A.J."/>
            <person name="Petzold A."/>
            <person name="Susuki M."/>
            <person name="Suzuki K.-i.T."/>
            <person name="Hayashi T."/>
            <person name="Toyoda A."/>
            <person name="Oliveira C."/>
            <person name="Osipova E."/>
            <person name="Leigh N.D."/>
            <person name="Simon A."/>
            <person name="Yun M.H."/>
        </authorList>
    </citation>
    <scope>NUCLEOTIDE SEQUENCE</scope>
    <source>
        <strain evidence="1">20211129_DDA</strain>
        <tissue evidence="1">Liver</tissue>
    </source>
</reference>
<accession>A0AAV7VAB3</accession>
<dbReference type="Proteomes" id="UP001066276">
    <property type="component" value="Chromosome 2_1"/>
</dbReference>
<evidence type="ECO:0000313" key="1">
    <source>
        <dbReference type="EMBL" id="KAJ1197034.1"/>
    </source>
</evidence>